<dbReference type="AlphaFoldDB" id="A0A9P0J410"/>
<keyword evidence="2" id="KW-1185">Reference proteome</keyword>
<evidence type="ECO:0000313" key="2">
    <source>
        <dbReference type="Proteomes" id="UP001154329"/>
    </source>
</evidence>
<dbReference type="CDD" id="cd23992">
    <property type="entry name" value="PBP_GOBP"/>
    <property type="match status" value="1"/>
</dbReference>
<evidence type="ECO:0000313" key="1">
    <source>
        <dbReference type="EMBL" id="CAH1725720.1"/>
    </source>
</evidence>
<dbReference type="InterPro" id="IPR036728">
    <property type="entry name" value="PBP_GOBP_sf"/>
</dbReference>
<organism evidence="1 2">
    <name type="scientific">Aphis gossypii</name>
    <name type="common">Cotton aphid</name>
    <dbReference type="NCBI Taxonomy" id="80765"/>
    <lineage>
        <taxon>Eukaryota</taxon>
        <taxon>Metazoa</taxon>
        <taxon>Ecdysozoa</taxon>
        <taxon>Arthropoda</taxon>
        <taxon>Hexapoda</taxon>
        <taxon>Insecta</taxon>
        <taxon>Pterygota</taxon>
        <taxon>Neoptera</taxon>
        <taxon>Paraneoptera</taxon>
        <taxon>Hemiptera</taxon>
        <taxon>Sternorrhyncha</taxon>
        <taxon>Aphidomorpha</taxon>
        <taxon>Aphidoidea</taxon>
        <taxon>Aphididae</taxon>
        <taxon>Aphidini</taxon>
        <taxon>Aphis</taxon>
        <taxon>Aphis</taxon>
    </lineage>
</organism>
<dbReference type="Gene3D" id="1.10.238.20">
    <property type="entry name" value="Pheromone/general odorant binding protein domain"/>
    <property type="match status" value="1"/>
</dbReference>
<protein>
    <submittedName>
        <fullName evidence="1">Uncharacterized protein</fullName>
    </submittedName>
</protein>
<dbReference type="SUPFAM" id="SSF47565">
    <property type="entry name" value="Insect pheromone/odorant-binding proteins"/>
    <property type="match status" value="1"/>
</dbReference>
<dbReference type="Pfam" id="PF01395">
    <property type="entry name" value="PBP_GOBP"/>
    <property type="match status" value="1"/>
</dbReference>
<reference evidence="1" key="1">
    <citation type="submission" date="2022-02" db="EMBL/GenBank/DDBJ databases">
        <authorList>
            <person name="King R."/>
        </authorList>
    </citation>
    <scope>NUCLEOTIDE SEQUENCE</scope>
</reference>
<name>A0A9P0J410_APHGO</name>
<dbReference type="EMBL" id="OU899035">
    <property type="protein sequence ID" value="CAH1725720.1"/>
    <property type="molecule type" value="Genomic_DNA"/>
</dbReference>
<dbReference type="InterPro" id="IPR006170">
    <property type="entry name" value="PBP/GOBP"/>
</dbReference>
<proteinExistence type="predicted"/>
<reference evidence="1" key="2">
    <citation type="submission" date="2022-10" db="EMBL/GenBank/DDBJ databases">
        <authorList>
            <consortium name="ENA_rothamsted_submissions"/>
            <consortium name="culmorum"/>
            <person name="King R."/>
        </authorList>
    </citation>
    <scope>NUCLEOTIDE SEQUENCE</scope>
</reference>
<dbReference type="Proteomes" id="UP001154329">
    <property type="component" value="Chromosome 2"/>
</dbReference>
<dbReference type="GO" id="GO:0005549">
    <property type="term" value="F:odorant binding"/>
    <property type="evidence" value="ECO:0007669"/>
    <property type="project" value="InterPro"/>
</dbReference>
<accession>A0A9P0J410</accession>
<gene>
    <name evidence="1" type="ORF">APHIGO_LOCUS6745</name>
</gene>
<sequence>MYSVLALQYQKKKCSVLFKIIEKQAFTVIIPASAEKKYNNQSELIDDMLDNMFQCMQELNMNPDVCTEMLMKDKDHNDKRYDSCKCLGPCTAKRMGTMNPETGKWNWPRFYELSKLIDNEMLKSEADILKKNCYDDVNTHCAAGYAFMKCALEHSPMAKDMVKNYLIAKENAQNEDEATE</sequence>